<dbReference type="PANTHER" id="PTHR22916">
    <property type="entry name" value="GLYCOSYLTRANSFERASE"/>
    <property type="match status" value="1"/>
</dbReference>
<dbReference type="InterPro" id="IPR029044">
    <property type="entry name" value="Nucleotide-diphossugar_trans"/>
</dbReference>
<dbReference type="STRING" id="51028.A0A0N4V0B1"/>
<dbReference type="Gene3D" id="3.90.550.10">
    <property type="entry name" value="Spore Coat Polysaccharide Biosynthesis Protein SpsA, Chain A"/>
    <property type="match status" value="1"/>
</dbReference>
<dbReference type="Proteomes" id="UP000274131">
    <property type="component" value="Unassembled WGS sequence"/>
</dbReference>
<proteinExistence type="predicted"/>
<evidence type="ECO:0000259" key="1">
    <source>
        <dbReference type="Pfam" id="PF00535"/>
    </source>
</evidence>
<feature type="domain" description="Glycosyltransferase 2-like" evidence="1">
    <location>
        <begin position="8"/>
        <end position="159"/>
    </location>
</feature>
<dbReference type="InterPro" id="IPR001173">
    <property type="entry name" value="Glyco_trans_2-like"/>
</dbReference>
<evidence type="ECO:0000313" key="4">
    <source>
        <dbReference type="WBParaSite" id="EVEC_0000334501-mRNA-1"/>
    </source>
</evidence>
<reference evidence="4" key="1">
    <citation type="submission" date="2016-04" db="UniProtKB">
        <authorList>
            <consortium name="WormBaseParasite"/>
        </authorList>
    </citation>
    <scope>IDENTIFICATION</scope>
</reference>
<dbReference type="OrthoDB" id="206708at2759"/>
<accession>A0A0N4V0B1</accession>
<dbReference type="PANTHER" id="PTHR22916:SF3">
    <property type="entry name" value="UDP-GLCNAC:BETAGAL BETA-1,3-N-ACETYLGLUCOSAMINYLTRANSFERASE-LIKE PROTEIN 1"/>
    <property type="match status" value="1"/>
</dbReference>
<dbReference type="SUPFAM" id="SSF53448">
    <property type="entry name" value="Nucleotide-diphospho-sugar transferases"/>
    <property type="match status" value="1"/>
</dbReference>
<evidence type="ECO:0000313" key="3">
    <source>
        <dbReference type="Proteomes" id="UP000274131"/>
    </source>
</evidence>
<protein>
    <submittedName>
        <fullName evidence="4">Glyco_trans_2-like domain-containing protein</fullName>
    </submittedName>
</protein>
<dbReference type="WBParaSite" id="EVEC_0000334501-mRNA-1">
    <property type="protein sequence ID" value="EVEC_0000334501-mRNA-1"/>
    <property type="gene ID" value="EVEC_0000334501"/>
</dbReference>
<dbReference type="EMBL" id="UXUI01007497">
    <property type="protein sequence ID" value="VDD87910.1"/>
    <property type="molecule type" value="Genomic_DNA"/>
</dbReference>
<evidence type="ECO:0000313" key="2">
    <source>
        <dbReference type="EMBL" id="VDD87910.1"/>
    </source>
</evidence>
<keyword evidence="3" id="KW-1185">Reference proteome</keyword>
<name>A0A0N4V0B1_ENTVE</name>
<dbReference type="Pfam" id="PF00535">
    <property type="entry name" value="Glycos_transf_2"/>
    <property type="match status" value="1"/>
</dbReference>
<gene>
    <name evidence="2" type="ORF">EVEC_LOCUS3053</name>
</gene>
<dbReference type="AlphaFoldDB" id="A0A0N4V0B1"/>
<reference evidence="2 3" key="2">
    <citation type="submission" date="2018-10" db="EMBL/GenBank/DDBJ databases">
        <authorList>
            <consortium name="Pathogen Informatics"/>
        </authorList>
    </citation>
    <scope>NUCLEOTIDE SEQUENCE [LARGE SCALE GENOMIC DNA]</scope>
</reference>
<organism evidence="4">
    <name type="scientific">Enterobius vermicularis</name>
    <name type="common">Human pinworm</name>
    <dbReference type="NCBI Taxonomy" id="51028"/>
    <lineage>
        <taxon>Eukaryota</taxon>
        <taxon>Metazoa</taxon>
        <taxon>Ecdysozoa</taxon>
        <taxon>Nematoda</taxon>
        <taxon>Chromadorea</taxon>
        <taxon>Rhabditida</taxon>
        <taxon>Spirurina</taxon>
        <taxon>Oxyuridomorpha</taxon>
        <taxon>Oxyuroidea</taxon>
        <taxon>Oxyuridae</taxon>
        <taxon>Enterobius</taxon>
    </lineage>
</organism>
<dbReference type="GO" id="GO:0016758">
    <property type="term" value="F:hexosyltransferase activity"/>
    <property type="evidence" value="ECO:0007669"/>
    <property type="project" value="UniProtKB-ARBA"/>
</dbReference>
<sequence length="331" mass="37833">MSHGVLLQVSVYNDGSNDETKNILENYRPLFTAHSVDYIVTHCSDSNGIRVLNDILRVGFAKNRAIAKSCGEFLCFCDADDVFLSCRIVAQLKVALQCDNPSFTLIGGKFKRIPEFSTERYTKWANSLNSSQLYKQIYTSHGPTLIAPTWFMSRKLYDAVGGFDESRAFGYPEDLKFFYDALKLGVKLIRVDEYVTIYRYHPKCASLKVDELEIWSLRIKEVSECVISHWDRFMIWSAGKQGKRFFNALSINDQKKVVAFCDVDVKKVRRGYFEQFDAKTRAVTAKVPILPISAAVPPVVICVKLDLTGGNLEQFLIQKNWREGDDYFHFS</sequence>